<dbReference type="NCBIfam" id="NF006899">
    <property type="entry name" value="PRK09382.1"/>
    <property type="match status" value="1"/>
</dbReference>
<keyword evidence="9 14" id="KW-0548">Nucleotidyltransferase</keyword>
<feature type="site" description="Transition state stabilizer" evidence="14">
    <location>
        <position position="25"/>
    </location>
</feature>
<feature type="site" description="Transition state stabilizer" evidence="14">
    <location>
        <position position="371"/>
    </location>
</feature>
<evidence type="ECO:0000259" key="15">
    <source>
        <dbReference type="Pfam" id="PF02542"/>
    </source>
</evidence>
<dbReference type="InterPro" id="IPR001228">
    <property type="entry name" value="IspD"/>
</dbReference>
<dbReference type="Gene3D" id="3.90.550.10">
    <property type="entry name" value="Spore Coat Polysaccharide Biosynthesis Protein SpsA, Chain A"/>
    <property type="match status" value="1"/>
</dbReference>
<dbReference type="EC" id="2.7.7.60" evidence="14"/>
<feature type="binding site" evidence="14">
    <location>
        <position position="377"/>
    </location>
    <ligand>
        <name>4-CDP-2-C-methyl-D-erythritol 2-phosphate</name>
        <dbReference type="ChEBI" id="CHEBI:57919"/>
    </ligand>
</feature>
<feature type="site" description="Positions MEP for the nucleophilic attack" evidence="14">
    <location>
        <position position="165"/>
    </location>
</feature>
<organism evidence="16 17">
    <name type="scientific">Commensalibacter oyaizuii</name>
    <dbReference type="NCBI Taxonomy" id="3043873"/>
    <lineage>
        <taxon>Bacteria</taxon>
        <taxon>Pseudomonadati</taxon>
        <taxon>Pseudomonadota</taxon>
        <taxon>Alphaproteobacteria</taxon>
        <taxon>Acetobacterales</taxon>
        <taxon>Acetobacteraceae</taxon>
    </lineage>
</organism>
<protein>
    <recommendedName>
        <fullName evidence="14">Bifunctional enzyme IspD/IspF</fullName>
    </recommendedName>
    <domain>
        <recommendedName>
            <fullName evidence="14">2-C-methyl-D-erythritol 4-phosphate cytidylyltransferase</fullName>
            <ecNumber evidence="14">2.7.7.60</ecNumber>
        </recommendedName>
        <alternativeName>
            <fullName evidence="14">4-diphosphocytidyl-2C-methyl-D-erythritol synthase</fullName>
        </alternativeName>
        <alternativeName>
            <fullName evidence="14">MEP cytidylyltransferase</fullName>
            <shortName evidence="14">MCT</shortName>
        </alternativeName>
    </domain>
    <domain>
        <recommendedName>
            <fullName evidence="14">2-C-methyl-D-erythritol 2,4-cyclodiphosphate synthase</fullName>
            <shortName evidence="14">MECDP-synthase</shortName>
            <shortName evidence="14">MECPP-synthase</shortName>
            <shortName evidence="14">MECPS</shortName>
            <ecNumber evidence="14">4.6.1.12</ecNumber>
        </recommendedName>
    </domain>
</protein>
<comment type="catalytic activity">
    <reaction evidence="1 14">
        <text>4-CDP-2-C-methyl-D-erythritol 2-phosphate = 2-C-methyl-D-erythritol 2,4-cyclic diphosphate + CMP</text>
        <dbReference type="Rhea" id="RHEA:23864"/>
        <dbReference type="ChEBI" id="CHEBI:57919"/>
        <dbReference type="ChEBI" id="CHEBI:58483"/>
        <dbReference type="ChEBI" id="CHEBI:60377"/>
        <dbReference type="EC" id="4.6.1.12"/>
    </reaction>
</comment>
<dbReference type="CDD" id="cd00554">
    <property type="entry name" value="MECDP_synthase"/>
    <property type="match status" value="1"/>
</dbReference>
<evidence type="ECO:0000313" key="17">
    <source>
        <dbReference type="Proteomes" id="UP001431634"/>
    </source>
</evidence>
<dbReference type="EC" id="4.6.1.12" evidence="14"/>
<dbReference type="InterPro" id="IPR018294">
    <property type="entry name" value="ISPD_synthase_CS"/>
</dbReference>
<comment type="function">
    <text evidence="14">Bifunctional enzyme that catalyzes the formation of 4-diphosphocytidyl-2-C-methyl-D-erythritol from CTP and 2-C-methyl-D-erythritol 4-phosphate (MEP) (IspD), and catalyzes the conversion of 4-diphosphocytidyl-2-C-methyl-D-erythritol 2-phosphate (CDP-ME2P) to 2-C-methyl-D-erythritol 2,4-cyclodiphosphate (ME-CPP) with a corresponding release of cytidine 5-monophosphate (CMP) (IspF).</text>
</comment>
<comment type="caution">
    <text evidence="16">The sequence shown here is derived from an EMBL/GenBank/DDBJ whole genome shotgun (WGS) entry which is preliminary data.</text>
</comment>
<dbReference type="Gene3D" id="3.30.1330.50">
    <property type="entry name" value="2-C-methyl-D-erythritol 2,4-cyclodiphosphate synthase"/>
    <property type="match status" value="1"/>
</dbReference>
<keyword evidence="10 14" id="KW-0479">Metal-binding</keyword>
<keyword evidence="13 14" id="KW-0511">Multifunctional enzyme</keyword>
<evidence type="ECO:0000256" key="11">
    <source>
        <dbReference type="ARBA" id="ARBA00023229"/>
    </source>
</evidence>
<keyword evidence="11 14" id="KW-0414">Isoprene biosynthesis</keyword>
<dbReference type="InterPro" id="IPR003526">
    <property type="entry name" value="MECDP_synthase"/>
</dbReference>
<comment type="pathway">
    <text evidence="5 14">Isoprenoid biosynthesis; isopentenyl diphosphate biosynthesis via DXP pathway; isopentenyl diphosphate from 1-deoxy-D-xylulose 5-phosphate: step 2/6.</text>
</comment>
<feature type="binding site" evidence="14">
    <location>
        <position position="248"/>
    </location>
    <ligand>
        <name>a divalent metal cation</name>
        <dbReference type="ChEBI" id="CHEBI:60240"/>
    </ligand>
</feature>
<dbReference type="HAMAP" id="MF_00108">
    <property type="entry name" value="IspD"/>
    <property type="match status" value="1"/>
</dbReference>
<dbReference type="SUPFAM" id="SSF69765">
    <property type="entry name" value="IpsF-like"/>
    <property type="match status" value="1"/>
</dbReference>
<proteinExistence type="inferred from homology"/>
<evidence type="ECO:0000256" key="6">
    <source>
        <dbReference type="ARBA" id="ARBA00008480"/>
    </source>
</evidence>
<evidence type="ECO:0000256" key="10">
    <source>
        <dbReference type="ARBA" id="ARBA00022723"/>
    </source>
</evidence>
<dbReference type="NCBIfam" id="TIGR00151">
    <property type="entry name" value="ispF"/>
    <property type="match status" value="1"/>
</dbReference>
<evidence type="ECO:0000256" key="9">
    <source>
        <dbReference type="ARBA" id="ARBA00022695"/>
    </source>
</evidence>
<dbReference type="NCBIfam" id="TIGR00453">
    <property type="entry name" value="ispD"/>
    <property type="match status" value="1"/>
</dbReference>
<dbReference type="InterPro" id="IPR026596">
    <property type="entry name" value="IspD/F"/>
</dbReference>
<name>A0ABT6Q0L0_9PROT</name>
<feature type="site" description="Transition state stabilizer" evidence="14">
    <location>
        <position position="34"/>
    </location>
</feature>
<sequence length="396" mass="43771">MYNKSHSPAMMRIAVILLAAGMGRRFNKQGTVPKQYVHLLGHPVIYHAAKAFLPHVHYIQPVGDPELLHAILSPLDSQRILPPVTGGAERQDSVRAGLEALASLPQELKPDIILVHDGARPNISAEIIHRVVEALQEYPAAIPAIPVSETLKRNKQQLIEETVSRDGLYRAQTPQGFRFQPFLEAHRNPTIRGATDDASLFEQAGLDVALVLGDENNIKLTYQDDLKRLERLMTNVMLPRIGSGFDVHAFEKGRPLFLCGIEVPHEFGLAGHSDADVGLHALCDAIYGALAEGDIGAHFPPSDTQWKNADSKQFLVHAGERVRQRGGKIINIDLTLICERPKMRPHIEQMREKIAELLQISFNRVSVKATTTEKLGFTGREEGIACQAVTSILLPE</sequence>
<keyword evidence="17" id="KW-1185">Reference proteome</keyword>
<evidence type="ECO:0000256" key="7">
    <source>
        <dbReference type="ARBA" id="ARBA00009789"/>
    </source>
</evidence>
<evidence type="ECO:0000256" key="4">
    <source>
        <dbReference type="ARBA" id="ARBA00004709"/>
    </source>
</evidence>
<feature type="binding site" evidence="14">
    <location>
        <begin position="272"/>
        <end position="273"/>
    </location>
    <ligand>
        <name>4-CDP-2-C-methyl-D-erythritol 2-phosphate</name>
        <dbReference type="ChEBI" id="CHEBI:57919"/>
    </ligand>
</feature>
<evidence type="ECO:0000256" key="3">
    <source>
        <dbReference type="ARBA" id="ARBA00001968"/>
    </source>
</evidence>
<evidence type="ECO:0000256" key="8">
    <source>
        <dbReference type="ARBA" id="ARBA00022679"/>
    </source>
</evidence>
<dbReference type="GO" id="GO:0008685">
    <property type="term" value="F:2-C-methyl-D-erythritol 2,4-cyclodiphosphate synthase activity"/>
    <property type="evidence" value="ECO:0007669"/>
    <property type="project" value="UniProtKB-EC"/>
</dbReference>
<dbReference type="GO" id="GO:0050518">
    <property type="term" value="F:2-C-methyl-D-erythritol 4-phosphate cytidylyltransferase activity"/>
    <property type="evidence" value="ECO:0007669"/>
    <property type="project" value="UniProtKB-EC"/>
</dbReference>
<feature type="binding site" evidence="14">
    <location>
        <position position="280"/>
    </location>
    <ligand>
        <name>a divalent metal cation</name>
        <dbReference type="ChEBI" id="CHEBI:60240"/>
    </ligand>
</feature>
<dbReference type="PANTHER" id="PTHR43181:SF1">
    <property type="entry name" value="2-C-METHYL-D-ERYTHRITOL 2,4-CYCLODIPHOSPHATE SYNTHASE, CHLOROPLASTIC"/>
    <property type="match status" value="1"/>
</dbReference>
<dbReference type="Pfam" id="PF01128">
    <property type="entry name" value="IspD"/>
    <property type="match status" value="1"/>
</dbReference>
<dbReference type="PROSITE" id="PS01295">
    <property type="entry name" value="ISPD"/>
    <property type="match status" value="1"/>
</dbReference>
<evidence type="ECO:0000256" key="5">
    <source>
        <dbReference type="ARBA" id="ARBA00004787"/>
    </source>
</evidence>
<feature type="binding site" evidence="14">
    <location>
        <position position="380"/>
    </location>
    <ligand>
        <name>4-CDP-2-C-methyl-D-erythritol 2-phosphate</name>
        <dbReference type="ChEBI" id="CHEBI:57919"/>
    </ligand>
</feature>
<dbReference type="InterPro" id="IPR034683">
    <property type="entry name" value="IspD/TarI"/>
</dbReference>
<comment type="similarity">
    <text evidence="14">In the N-terminal section; belongs to the IspD/TarI cytidylyltransferase family. IspD subfamily.</text>
</comment>
<feature type="region of interest" description="2-C-methyl-D-erythritol 2,4-cyclodiphosphate synthase" evidence="14">
    <location>
        <begin position="240"/>
        <end position="396"/>
    </location>
</feature>
<comment type="similarity">
    <text evidence="14">In the C-terminal section; belongs to the IspF family.</text>
</comment>
<feature type="domain" description="2-C-methyl-D-erythritol 2,4-cyclodiphosphate synthase" evidence="15">
    <location>
        <begin position="240"/>
        <end position="392"/>
    </location>
</feature>
<comment type="catalytic activity">
    <reaction evidence="2 14">
        <text>2-C-methyl-D-erythritol 4-phosphate + CTP + H(+) = 4-CDP-2-C-methyl-D-erythritol + diphosphate</text>
        <dbReference type="Rhea" id="RHEA:13429"/>
        <dbReference type="ChEBI" id="CHEBI:15378"/>
        <dbReference type="ChEBI" id="CHEBI:33019"/>
        <dbReference type="ChEBI" id="CHEBI:37563"/>
        <dbReference type="ChEBI" id="CHEBI:57823"/>
        <dbReference type="ChEBI" id="CHEBI:58262"/>
        <dbReference type="EC" id="2.7.7.60"/>
    </reaction>
</comment>
<dbReference type="EMBL" id="JASBAO010000001">
    <property type="protein sequence ID" value="MDI2090281.1"/>
    <property type="molecule type" value="Genomic_DNA"/>
</dbReference>
<dbReference type="InterPro" id="IPR020555">
    <property type="entry name" value="MECDP_synthase_CS"/>
</dbReference>
<comment type="pathway">
    <text evidence="4 14">Isoprenoid biosynthesis; isopentenyl diphosphate biosynthesis via DXP pathway; isopentenyl diphosphate from 1-deoxy-D-xylulose 5-phosphate: step 4/6.</text>
</comment>
<dbReference type="PANTHER" id="PTHR43181">
    <property type="entry name" value="2-C-METHYL-D-ERYTHRITOL 2,4-CYCLODIPHOSPHATE SYNTHASE, CHLOROPLASTIC"/>
    <property type="match status" value="1"/>
</dbReference>
<feature type="binding site" evidence="14">
    <location>
        <begin position="370"/>
        <end position="373"/>
    </location>
    <ligand>
        <name>4-CDP-2-C-methyl-D-erythritol 2-phosphate</name>
        <dbReference type="ChEBI" id="CHEBI:57919"/>
    </ligand>
</feature>
<dbReference type="Proteomes" id="UP001431634">
    <property type="component" value="Unassembled WGS sequence"/>
</dbReference>
<keyword evidence="12 14" id="KW-0456">Lyase</keyword>
<evidence type="ECO:0000256" key="2">
    <source>
        <dbReference type="ARBA" id="ARBA00001282"/>
    </source>
</evidence>
<dbReference type="InterPro" id="IPR029044">
    <property type="entry name" value="Nucleotide-diphossugar_trans"/>
</dbReference>
<dbReference type="Pfam" id="PF02542">
    <property type="entry name" value="YgbB"/>
    <property type="match status" value="1"/>
</dbReference>
<feature type="binding site" evidence="14">
    <location>
        <begin position="294"/>
        <end position="296"/>
    </location>
    <ligand>
        <name>4-CDP-2-C-methyl-D-erythritol 2-phosphate</name>
        <dbReference type="ChEBI" id="CHEBI:57919"/>
    </ligand>
</feature>
<comment type="caution">
    <text evidence="14">Lacks conserved residue(s) required for the propagation of feature annotation.</text>
</comment>
<gene>
    <name evidence="14" type="primary">ispDF</name>
    <name evidence="16" type="ORF">QJV27_02595</name>
</gene>
<feature type="region of interest" description="2-C-methyl-D-erythritol 4-phosphate cytidylyltransferase" evidence="14">
    <location>
        <begin position="1"/>
        <end position="239"/>
    </location>
</feature>
<evidence type="ECO:0000313" key="16">
    <source>
        <dbReference type="EMBL" id="MDI2090281.1"/>
    </source>
</evidence>
<evidence type="ECO:0000256" key="14">
    <source>
        <dbReference type="HAMAP-Rule" id="MF_01520"/>
    </source>
</evidence>
<evidence type="ECO:0000256" key="13">
    <source>
        <dbReference type="ARBA" id="ARBA00023268"/>
    </source>
</evidence>
<dbReference type="PROSITE" id="PS01350">
    <property type="entry name" value="ISPF"/>
    <property type="match status" value="1"/>
</dbReference>
<reference evidence="16" key="1">
    <citation type="submission" date="2023-05" db="EMBL/GenBank/DDBJ databases">
        <title>Whole genome sequence of Commensalibacter sp.</title>
        <authorList>
            <person name="Charoenyingcharoen P."/>
            <person name="Yukphan P."/>
        </authorList>
    </citation>
    <scope>NUCLEOTIDE SEQUENCE</scope>
    <source>
        <strain evidence="16">TBRC 16381</strain>
    </source>
</reference>
<accession>A0ABT6Q0L0</accession>
<keyword evidence="8 14" id="KW-0808">Transferase</keyword>
<comment type="cofactor">
    <cofactor evidence="3 14">
        <name>a divalent metal cation</name>
        <dbReference type="ChEBI" id="CHEBI:60240"/>
    </cofactor>
</comment>
<evidence type="ECO:0000256" key="12">
    <source>
        <dbReference type="ARBA" id="ARBA00023239"/>
    </source>
</evidence>
<comment type="similarity">
    <text evidence="6">Belongs to the IspF family.</text>
</comment>
<feature type="site" description="Transition state stabilizer" evidence="14">
    <location>
        <position position="272"/>
    </location>
</feature>
<feature type="binding site" evidence="14">
    <location>
        <begin position="246"/>
        <end position="248"/>
    </location>
    <ligand>
        <name>4-CDP-2-C-methyl-D-erythritol 2-phosphate</name>
        <dbReference type="ChEBI" id="CHEBI:57919"/>
    </ligand>
</feature>
<evidence type="ECO:0000256" key="1">
    <source>
        <dbReference type="ARBA" id="ARBA00000200"/>
    </source>
</evidence>
<dbReference type="InterPro" id="IPR036571">
    <property type="entry name" value="MECDP_synthase_sf"/>
</dbReference>
<dbReference type="HAMAP" id="MF_00107">
    <property type="entry name" value="IspF"/>
    <property type="match status" value="1"/>
</dbReference>
<dbReference type="HAMAP" id="MF_01520">
    <property type="entry name" value="IspDF"/>
    <property type="match status" value="1"/>
</dbReference>
<comment type="similarity">
    <text evidence="7">Belongs to the IspD/TarI cytidylyltransferase family. IspD subfamily.</text>
</comment>
<feature type="binding site" evidence="14">
    <location>
        <position position="246"/>
    </location>
    <ligand>
        <name>a divalent metal cation</name>
        <dbReference type="ChEBI" id="CHEBI:60240"/>
    </ligand>
</feature>
<dbReference type="CDD" id="cd02516">
    <property type="entry name" value="CDP-ME_synthetase"/>
    <property type="match status" value="1"/>
</dbReference>
<feature type="site" description="Positions MEP for the nucleophilic attack" evidence="14">
    <location>
        <position position="219"/>
    </location>
</feature>
<dbReference type="SUPFAM" id="SSF53448">
    <property type="entry name" value="Nucleotide-diphospho-sugar transferases"/>
    <property type="match status" value="1"/>
</dbReference>